<proteinExistence type="predicted"/>
<evidence type="ECO:0000313" key="1">
    <source>
        <dbReference type="EMBL" id="MDS9994137.1"/>
    </source>
</evidence>
<dbReference type="Proteomes" id="UP001260534">
    <property type="component" value="Unassembled WGS sequence"/>
</dbReference>
<dbReference type="EMBL" id="JAQMHB010000001">
    <property type="protein sequence ID" value="MDS9994137.1"/>
    <property type="molecule type" value="Genomic_DNA"/>
</dbReference>
<sequence>MNSNNEMTAADLGHRFLSLIESTQNFNDLSARSIQSAIGTTFEGDEKSGAYSLKLPDGKWQYGITYNFDSKLEEYSNVTIELIRATNSVDESHPPCDLGIDEYNRTLKAAGFNVRPSTQNEIGGLLALHYARNDMHVQIVPQRQNTACVKAISIQKFGE</sequence>
<evidence type="ECO:0000313" key="2">
    <source>
        <dbReference type="Proteomes" id="UP001260534"/>
    </source>
</evidence>
<name>A0ABU2I8Q3_9XANT</name>
<accession>A0ABU2I8Q3</accession>
<organism evidence="1 2">
    <name type="scientific">Xanthomonas hawaiiensis</name>
    <dbReference type="NCBI Taxonomy" id="3003247"/>
    <lineage>
        <taxon>Bacteria</taxon>
        <taxon>Pseudomonadati</taxon>
        <taxon>Pseudomonadota</taxon>
        <taxon>Gammaproteobacteria</taxon>
        <taxon>Lysobacterales</taxon>
        <taxon>Lysobacteraceae</taxon>
        <taxon>Xanthomonas</taxon>
    </lineage>
</organism>
<keyword evidence="2" id="KW-1185">Reference proteome</keyword>
<comment type="caution">
    <text evidence="1">The sequence shown here is derived from an EMBL/GenBank/DDBJ whole genome shotgun (WGS) entry which is preliminary data.</text>
</comment>
<dbReference type="RefSeq" id="WP_209229885.1">
    <property type="nucleotide sequence ID" value="NZ_JAGHXG010000004.1"/>
</dbReference>
<reference evidence="1 2" key="1">
    <citation type="submission" date="2023-01" db="EMBL/GenBank/DDBJ databases">
        <title>Xanthomonas hawaiianensis sp. nov. isolated from Araceae family in Hawaii.</title>
        <authorList>
            <person name="Chunag S.-C."/>
            <person name="Dobhal S."/>
            <person name="Alvarez A."/>
            <person name="Arif M."/>
        </authorList>
    </citation>
    <scope>NUCLEOTIDE SEQUENCE [LARGE SCALE GENOMIC DNA]</scope>
    <source>
        <strain evidence="1 2">A2111</strain>
    </source>
</reference>
<protein>
    <submittedName>
        <fullName evidence="1">Uncharacterized protein</fullName>
    </submittedName>
</protein>
<gene>
    <name evidence="1" type="ORF">PNQ69_15330</name>
</gene>